<feature type="compositionally biased region" description="Polar residues" evidence="10">
    <location>
        <begin position="757"/>
        <end position="766"/>
    </location>
</feature>
<dbReference type="OrthoDB" id="5349119at2759"/>
<feature type="compositionally biased region" description="Basic residues" evidence="10">
    <location>
        <begin position="211"/>
        <end position="220"/>
    </location>
</feature>
<feature type="compositionally biased region" description="Low complexity" evidence="10">
    <location>
        <begin position="927"/>
        <end position="936"/>
    </location>
</feature>
<evidence type="ECO:0000256" key="9">
    <source>
        <dbReference type="HAMAP-Rule" id="MF_03110"/>
    </source>
</evidence>
<dbReference type="GO" id="GO:0006281">
    <property type="term" value="P:DNA repair"/>
    <property type="evidence" value="ECO:0007669"/>
    <property type="project" value="UniProtKB-UniRule"/>
</dbReference>
<feature type="compositionally biased region" description="Basic residues" evidence="10">
    <location>
        <begin position="332"/>
        <end position="349"/>
    </location>
</feature>
<comment type="subunit">
    <text evidence="9">Forms a heterodimer with SLX1.</text>
</comment>
<dbReference type="EMBL" id="MSZU01000080">
    <property type="protein sequence ID" value="OMP86556.1"/>
    <property type="molecule type" value="Genomic_DNA"/>
</dbReference>
<dbReference type="GO" id="GO:0006310">
    <property type="term" value="P:DNA recombination"/>
    <property type="evidence" value="ECO:0007669"/>
    <property type="project" value="UniProtKB-UniRule"/>
</dbReference>
<comment type="caution">
    <text evidence="11">The sequence shown here is derived from an EMBL/GenBank/DDBJ whole genome shotgun (WGS) entry which is preliminary data.</text>
</comment>
<feature type="compositionally biased region" description="Polar residues" evidence="10">
    <location>
        <begin position="780"/>
        <end position="802"/>
    </location>
</feature>
<feature type="compositionally biased region" description="Polar residues" evidence="10">
    <location>
        <begin position="1"/>
        <end position="17"/>
    </location>
</feature>
<reference evidence="11 12" key="1">
    <citation type="submission" date="2017-01" db="EMBL/GenBank/DDBJ databases">
        <title>Draft genome sequence of Diplodia seriata F98.1, a fungal species involved in grapevine trunk diseases.</title>
        <authorList>
            <person name="Robert-Siegwald G."/>
            <person name="Vallet J."/>
            <person name="Abou-Mansour E."/>
            <person name="Xu J."/>
            <person name="Rey P."/>
            <person name="Bertsch C."/>
            <person name="Rego C."/>
            <person name="Larignon P."/>
            <person name="Fontaine F."/>
            <person name="Lebrun M.-H."/>
        </authorList>
    </citation>
    <scope>NUCLEOTIDE SEQUENCE [LARGE SCALE GENOMIC DNA]</scope>
    <source>
        <strain evidence="11 12">F98.1</strain>
    </source>
</reference>
<feature type="region of interest" description="Disordered" evidence="10">
    <location>
        <begin position="814"/>
        <end position="1011"/>
    </location>
</feature>
<keyword evidence="6 9" id="KW-0234">DNA repair</keyword>
<keyword evidence="7 9" id="KW-0539">Nucleus</keyword>
<dbReference type="GO" id="GO:0006260">
    <property type="term" value="P:DNA replication"/>
    <property type="evidence" value="ECO:0007669"/>
    <property type="project" value="InterPro"/>
</dbReference>
<keyword evidence="3 9" id="KW-0597">Phosphoprotein</keyword>
<feature type="compositionally biased region" description="Basic and acidic residues" evidence="10">
    <location>
        <begin position="473"/>
        <end position="488"/>
    </location>
</feature>
<feature type="compositionally biased region" description="Basic and acidic residues" evidence="10">
    <location>
        <begin position="227"/>
        <end position="253"/>
    </location>
</feature>
<feature type="compositionally biased region" description="Polar residues" evidence="10">
    <location>
        <begin position="814"/>
        <end position="832"/>
    </location>
</feature>
<comment type="function">
    <text evidence="9">Regulatory subunit of the SLX1-SLX4 structure-specific endonuclease that resolves DNA secondary structures generated during DNA repair and recombination. Has endonuclease activity towards branched DNA substrates, introducing single-strand cuts in duplex DNA close to junctions with ss-DNA.</text>
</comment>
<dbReference type="Proteomes" id="UP000190776">
    <property type="component" value="Unassembled WGS sequence"/>
</dbReference>
<dbReference type="Pfam" id="PF09494">
    <property type="entry name" value="Slx4"/>
    <property type="match status" value="1"/>
</dbReference>
<comment type="similarity">
    <text evidence="2 9">Belongs to the SLX4 family.</text>
</comment>
<feature type="compositionally biased region" description="Low complexity" evidence="10">
    <location>
        <begin position="905"/>
        <end position="917"/>
    </location>
</feature>
<keyword evidence="5 9" id="KW-0233">DNA recombination</keyword>
<feature type="compositionally biased region" description="Pro residues" evidence="10">
    <location>
        <begin position="35"/>
        <end position="48"/>
    </location>
</feature>
<proteinExistence type="inferred from homology"/>
<feature type="region of interest" description="Disordered" evidence="10">
    <location>
        <begin position="446"/>
        <end position="580"/>
    </location>
</feature>
<feature type="compositionally biased region" description="Low complexity" evidence="10">
    <location>
        <begin position="49"/>
        <end position="64"/>
    </location>
</feature>
<keyword evidence="4 9" id="KW-0227">DNA damage</keyword>
<keyword evidence="11" id="KW-0540">Nuclease</keyword>
<dbReference type="HAMAP" id="MF_03110">
    <property type="entry name" value="Endonuc_su_Slx4"/>
    <property type="match status" value="1"/>
</dbReference>
<keyword evidence="11" id="KW-0255">Endonuclease</keyword>
<protein>
    <recommendedName>
        <fullName evidence="8 9">Structure-specific endonuclease subunit SLX4</fullName>
    </recommendedName>
</protein>
<accession>A0A1S8BGI0</accession>
<dbReference type="SMART" id="SM00384">
    <property type="entry name" value="AT_hook"/>
    <property type="match status" value="3"/>
</dbReference>
<comment type="PTM">
    <text evidence="9">Phosphorylated in response to DNA damage.</text>
</comment>
<dbReference type="InterPro" id="IPR017956">
    <property type="entry name" value="AT_hook_DNA-bd_motif"/>
</dbReference>
<evidence type="ECO:0000256" key="7">
    <source>
        <dbReference type="ARBA" id="ARBA00023242"/>
    </source>
</evidence>
<evidence type="ECO:0000313" key="12">
    <source>
        <dbReference type="Proteomes" id="UP000190776"/>
    </source>
</evidence>
<feature type="region of interest" description="Disordered" evidence="10">
    <location>
        <begin position="1"/>
        <end position="64"/>
    </location>
</feature>
<evidence type="ECO:0000256" key="10">
    <source>
        <dbReference type="SAM" id="MobiDB-lite"/>
    </source>
</evidence>
<evidence type="ECO:0000313" key="11">
    <source>
        <dbReference type="EMBL" id="OMP86556.1"/>
    </source>
</evidence>
<dbReference type="STRING" id="420778.A0A1S8BGI0"/>
<feature type="compositionally biased region" description="Acidic residues" evidence="10">
    <location>
        <begin position="950"/>
        <end position="963"/>
    </location>
</feature>
<sequence length="1143" mass="123299">MPTTTTHPDLVLLSSSPPQVPDSDIISTPLQLRDPPLPLPPSAQPPQSPVLSSRSSSSLPSPSLLFKRPALQDLKSGSRAAPIPDGVSLGFASAGALVRDHVLSLDAEEEQAEDGGGGGDGGRDARGAGAEGESGRAKATKRAPRKAAEGAVAKKPRKGRQKKDERKDVPLVVDSVEESLNDRRKQINDVEGTGVSKDHQNAATLESRVPQKPKKSKTKAKLNNSELIKDVLGLDHTVEVPQNELRRGGAVEKLKKRKANNDPAQTSATPVPVENGTPATTSRHDSALDEAVQEQPLNPQKASEKKPRARKTKKADDVSVDSAKVEEAAKGAKPRKRQTTARKSTKTVSKHFSPDNVVDAAAPKTNAPVPVDTPAEPLDLSPAMTRRKSWTPPKDTKSSPNGHDPLEPLDLCRSPEGKASVALGPKPSFTELLNAFGYEGQRAGSEALTARTESGEAFTKRRRLEQAEVSVPESHEVLSEKSNKPEKAPRKKPRTITDLVTAAYRPTATVETSEAQNQPVDPKVSAFFAPRADSTSGAAPPDAQAAEKPKRTGRPRNPTKKAESKAKKPTAKSKKAAKLAAEKLLSPESALIRMNRQDILFGTSSQLAREESPTFVRDLQQALRDSEVLGSQVDSLETLHLKPAVSGSGLSLVGRRTGLWTAASRDHEDGILEQQENSISLGSETNVFLDDDLDFVPENAGKVPSPTQHQAATTYVDASEQATEETQTAVLADCGTYDLPEAPSKPLIGDDDFENFPSAQPVQPSSDFIDIDEFDHDNRLSQQPNRSTLPTSYSTSQPSPNACRTALQSLGTRPNIPLFSQSVSDMSSNQAKATMATKAGSRGRKASTAVEESPTKRPVGRPRKVVPSEESPTKRSAGRPRKAAASEEAAVAHVTLPPKRPVGRPPKATAAKTAKSPPSSPKRKARSPSIATPSATPKKKKKTARRTTEEEYPNIDDIEDSQEEVTPSPPRRKKGVATRPPLTLSLSQEERTTDAAFRGPTVPAPSNTKRKGTERIPGYYLEAVFPKITTAVKACPPSDDPLQPSWHEKMLLYDPIVVEDLAQWLIGQGMQIGVIVPVAEPKTKRRKKDDPLDDETPIEGPPGRNEMQELPAWAVQKWCNANSVCCMFKESQWNGRGRKKKRR</sequence>
<feature type="compositionally biased region" description="Basic residues" evidence="10">
    <location>
        <begin position="567"/>
        <end position="577"/>
    </location>
</feature>
<organism evidence="11 12">
    <name type="scientific">Diplodia seriata</name>
    <dbReference type="NCBI Taxonomy" id="420778"/>
    <lineage>
        <taxon>Eukaryota</taxon>
        <taxon>Fungi</taxon>
        <taxon>Dikarya</taxon>
        <taxon>Ascomycota</taxon>
        <taxon>Pezizomycotina</taxon>
        <taxon>Dothideomycetes</taxon>
        <taxon>Dothideomycetes incertae sedis</taxon>
        <taxon>Botryosphaeriales</taxon>
        <taxon>Botryosphaeriaceae</taxon>
        <taxon>Diplodia</taxon>
    </lineage>
</organism>
<evidence type="ECO:0000256" key="2">
    <source>
        <dbReference type="ARBA" id="ARBA00006661"/>
    </source>
</evidence>
<evidence type="ECO:0000256" key="4">
    <source>
        <dbReference type="ARBA" id="ARBA00022763"/>
    </source>
</evidence>
<feature type="region of interest" description="Disordered" evidence="10">
    <location>
        <begin position="778"/>
        <end position="802"/>
    </location>
</feature>
<keyword evidence="11" id="KW-0378">Hydrolase</keyword>
<name>A0A1S8BGI0_9PEZI</name>
<feature type="region of interest" description="Disordered" evidence="10">
    <location>
        <begin position="741"/>
        <end position="766"/>
    </location>
</feature>
<dbReference type="InterPro" id="IPR027784">
    <property type="entry name" value="Slx4_ascomycetes"/>
</dbReference>
<dbReference type="GO" id="GO:0033557">
    <property type="term" value="C:Slx1-Slx4 complex"/>
    <property type="evidence" value="ECO:0007669"/>
    <property type="project" value="UniProtKB-UniRule"/>
</dbReference>
<evidence type="ECO:0000256" key="1">
    <source>
        <dbReference type="ARBA" id="ARBA00004123"/>
    </source>
</evidence>
<feature type="region of interest" description="Disordered" evidence="10">
    <location>
        <begin position="1082"/>
        <end position="1107"/>
    </location>
</feature>
<dbReference type="GO" id="GO:0003677">
    <property type="term" value="F:DNA binding"/>
    <property type="evidence" value="ECO:0007669"/>
    <property type="project" value="InterPro"/>
</dbReference>
<feature type="region of interest" description="Disordered" evidence="10">
    <location>
        <begin position="102"/>
        <end position="425"/>
    </location>
</feature>
<evidence type="ECO:0000256" key="8">
    <source>
        <dbReference type="ARBA" id="ARBA00029496"/>
    </source>
</evidence>
<evidence type="ECO:0000256" key="3">
    <source>
        <dbReference type="ARBA" id="ARBA00022553"/>
    </source>
</evidence>
<dbReference type="InterPro" id="IPR018574">
    <property type="entry name" value="Structure-sp_endonuc_su_Slx4"/>
</dbReference>
<evidence type="ECO:0000256" key="5">
    <source>
        <dbReference type="ARBA" id="ARBA00023172"/>
    </source>
</evidence>
<dbReference type="GO" id="GO:0017108">
    <property type="term" value="F:5'-flap endonuclease activity"/>
    <property type="evidence" value="ECO:0007669"/>
    <property type="project" value="InterPro"/>
</dbReference>
<dbReference type="AlphaFoldDB" id="A0A1S8BGI0"/>
<feature type="compositionally biased region" description="Polar residues" evidence="10">
    <location>
        <begin position="509"/>
        <end position="519"/>
    </location>
</feature>
<comment type="subcellular location">
    <subcellularLocation>
        <location evidence="1 9">Nucleus</location>
    </subcellularLocation>
</comment>
<evidence type="ECO:0000256" key="6">
    <source>
        <dbReference type="ARBA" id="ARBA00023204"/>
    </source>
</evidence>
<feature type="region of interest" description="Disordered" evidence="10">
    <location>
        <begin position="701"/>
        <end position="724"/>
    </location>
</feature>
<gene>
    <name evidence="9" type="primary">SLX4</name>
    <name evidence="11" type="ORF">BK809_0003726</name>
</gene>